<keyword evidence="1" id="KW-0175">Coiled coil</keyword>
<name>C5M091_PERM5</name>
<reference evidence="2 3" key="1">
    <citation type="submission" date="2008-07" db="EMBL/GenBank/DDBJ databases">
        <authorList>
            <person name="El-Sayed N."/>
            <person name="Caler E."/>
            <person name="Inman J."/>
            <person name="Amedeo P."/>
            <person name="Hass B."/>
            <person name="Wortman J."/>
        </authorList>
    </citation>
    <scope>NUCLEOTIDE SEQUENCE [LARGE SCALE GENOMIC DNA]</scope>
    <source>
        <strain evidence="3">ATCC 50983 / TXsc</strain>
    </source>
</reference>
<proteinExistence type="predicted"/>
<evidence type="ECO:0000313" key="2">
    <source>
        <dbReference type="EMBL" id="EEQ97600.1"/>
    </source>
</evidence>
<dbReference type="Proteomes" id="UP000007800">
    <property type="component" value="Unassembled WGS sequence"/>
</dbReference>
<sequence>MMPVVDKQAENRTLKQSNEELEGRIPQLNESIIKARIDKTAGEWWSVVANKAGNPTADTLSPKELIAALKPTGDVLDSVKKCGALTSADVLGFLHACGEESTIGLTQIWTDSMKEGQQPVGDEEDVKAWWNALFQWRAEIQQQQQQEA</sequence>
<dbReference type="EMBL" id="GG687026">
    <property type="protein sequence ID" value="EEQ97600.1"/>
    <property type="molecule type" value="Genomic_DNA"/>
</dbReference>
<evidence type="ECO:0000313" key="3">
    <source>
        <dbReference type="Proteomes" id="UP000007800"/>
    </source>
</evidence>
<dbReference type="RefSeq" id="XP_002764883.1">
    <property type="nucleotide sequence ID" value="XM_002764837.1"/>
</dbReference>
<evidence type="ECO:0000256" key="1">
    <source>
        <dbReference type="SAM" id="Coils"/>
    </source>
</evidence>
<dbReference type="InParanoid" id="C5M091"/>
<feature type="coiled-coil region" evidence="1">
    <location>
        <begin position="4"/>
        <end position="31"/>
    </location>
</feature>
<dbReference type="AlphaFoldDB" id="C5M091"/>
<gene>
    <name evidence="2" type="ORF">Pmar_PMAR022158</name>
</gene>
<accession>C5M091</accession>
<dbReference type="GeneID" id="9036799"/>
<keyword evidence="3" id="KW-1185">Reference proteome</keyword>
<organism evidence="3">
    <name type="scientific">Perkinsus marinus (strain ATCC 50983 / TXsc)</name>
    <dbReference type="NCBI Taxonomy" id="423536"/>
    <lineage>
        <taxon>Eukaryota</taxon>
        <taxon>Sar</taxon>
        <taxon>Alveolata</taxon>
        <taxon>Perkinsozoa</taxon>
        <taxon>Perkinsea</taxon>
        <taxon>Perkinsida</taxon>
        <taxon>Perkinsidae</taxon>
        <taxon>Perkinsus</taxon>
    </lineage>
</organism>
<protein>
    <submittedName>
        <fullName evidence="2">Uncharacterized protein</fullName>
    </submittedName>
</protein>